<organism evidence="2 3">
    <name type="scientific">Zizania palustris</name>
    <name type="common">Northern wild rice</name>
    <dbReference type="NCBI Taxonomy" id="103762"/>
    <lineage>
        <taxon>Eukaryota</taxon>
        <taxon>Viridiplantae</taxon>
        <taxon>Streptophyta</taxon>
        <taxon>Embryophyta</taxon>
        <taxon>Tracheophyta</taxon>
        <taxon>Spermatophyta</taxon>
        <taxon>Magnoliopsida</taxon>
        <taxon>Liliopsida</taxon>
        <taxon>Poales</taxon>
        <taxon>Poaceae</taxon>
        <taxon>BOP clade</taxon>
        <taxon>Oryzoideae</taxon>
        <taxon>Oryzeae</taxon>
        <taxon>Zizaniinae</taxon>
        <taxon>Zizania</taxon>
    </lineage>
</organism>
<feature type="region of interest" description="Disordered" evidence="1">
    <location>
        <begin position="20"/>
        <end position="63"/>
    </location>
</feature>
<sequence>MKPHSRRACGGISVSGRHRYTTGARVRARSTAGSRKTIEWEDDAAAAPHGDDRGWPAGRPAAERDSLSLVGTREEVPVAVRSGQSTRVAACRCHGVEGEAHRPPGWQRDVAMAWAPRSGLRPRLFFLLSRATCREVICRQLPTGNGLGRLEGPDRLRRDPPVASSHRMCGRPWSATGVHCPVMQIQDVDEGISEEPLPKPTNMIYKQIYKAMGNSFPAAKTCLASSSPLVISPPARRGEGTVEAVSGGPGSLPRD</sequence>
<dbReference type="AlphaFoldDB" id="A0A8J5V6P6"/>
<proteinExistence type="predicted"/>
<feature type="compositionally biased region" description="Basic and acidic residues" evidence="1">
    <location>
        <begin position="151"/>
        <end position="160"/>
    </location>
</feature>
<name>A0A8J5V6P6_ZIZPA</name>
<dbReference type="EMBL" id="JAAALK010000286">
    <property type="protein sequence ID" value="KAG8062537.1"/>
    <property type="molecule type" value="Genomic_DNA"/>
</dbReference>
<comment type="caution">
    <text evidence="2">The sequence shown here is derived from an EMBL/GenBank/DDBJ whole genome shotgun (WGS) entry which is preliminary data.</text>
</comment>
<dbReference type="Proteomes" id="UP000729402">
    <property type="component" value="Unassembled WGS sequence"/>
</dbReference>
<reference evidence="2" key="2">
    <citation type="submission" date="2021-02" db="EMBL/GenBank/DDBJ databases">
        <authorList>
            <person name="Kimball J.A."/>
            <person name="Haas M.W."/>
            <person name="Macchietto M."/>
            <person name="Kono T."/>
            <person name="Duquette J."/>
            <person name="Shao M."/>
        </authorList>
    </citation>
    <scope>NUCLEOTIDE SEQUENCE</scope>
    <source>
        <tissue evidence="2">Fresh leaf tissue</tissue>
    </source>
</reference>
<feature type="region of interest" description="Disordered" evidence="1">
    <location>
        <begin position="149"/>
        <end position="168"/>
    </location>
</feature>
<feature type="region of interest" description="Disordered" evidence="1">
    <location>
        <begin position="233"/>
        <end position="255"/>
    </location>
</feature>
<evidence type="ECO:0000256" key="1">
    <source>
        <dbReference type="SAM" id="MobiDB-lite"/>
    </source>
</evidence>
<accession>A0A8J5V6P6</accession>
<gene>
    <name evidence="2" type="ORF">GUJ93_ZPchr0003g18315</name>
</gene>
<protein>
    <submittedName>
        <fullName evidence="2">Uncharacterized protein</fullName>
    </submittedName>
</protein>
<keyword evidence="3" id="KW-1185">Reference proteome</keyword>
<reference evidence="2" key="1">
    <citation type="journal article" date="2021" name="bioRxiv">
        <title>Whole Genome Assembly and Annotation of Northern Wild Rice, Zizania palustris L., Supports a Whole Genome Duplication in the Zizania Genus.</title>
        <authorList>
            <person name="Haas M."/>
            <person name="Kono T."/>
            <person name="Macchietto M."/>
            <person name="Millas R."/>
            <person name="McGilp L."/>
            <person name="Shao M."/>
            <person name="Duquette J."/>
            <person name="Hirsch C.N."/>
            <person name="Kimball J."/>
        </authorList>
    </citation>
    <scope>NUCLEOTIDE SEQUENCE</scope>
    <source>
        <tissue evidence="2">Fresh leaf tissue</tissue>
    </source>
</reference>
<evidence type="ECO:0000313" key="2">
    <source>
        <dbReference type="EMBL" id="KAG8062537.1"/>
    </source>
</evidence>
<evidence type="ECO:0000313" key="3">
    <source>
        <dbReference type="Proteomes" id="UP000729402"/>
    </source>
</evidence>